<evidence type="ECO:0000256" key="6">
    <source>
        <dbReference type="ARBA" id="ARBA00022990"/>
    </source>
</evidence>
<gene>
    <name evidence="10" type="primary">acs</name>
    <name evidence="10" type="ORF">GCM10010954_05740</name>
</gene>
<dbReference type="PANTHER" id="PTHR24095:SF14">
    <property type="entry name" value="ACETYL-COENZYME A SYNTHETASE 1"/>
    <property type="match status" value="1"/>
</dbReference>
<organism evidence="10 11">
    <name type="scientific">Halobacillus andaensis</name>
    <dbReference type="NCBI Taxonomy" id="1176239"/>
    <lineage>
        <taxon>Bacteria</taxon>
        <taxon>Bacillati</taxon>
        <taxon>Bacillota</taxon>
        <taxon>Bacilli</taxon>
        <taxon>Bacillales</taxon>
        <taxon>Bacillaceae</taxon>
        <taxon>Halobacillus</taxon>
    </lineage>
</organism>
<dbReference type="PROSITE" id="PS00455">
    <property type="entry name" value="AMP_BINDING"/>
    <property type="match status" value="1"/>
</dbReference>
<dbReference type="InterPro" id="IPR020845">
    <property type="entry name" value="AMP-binding_CS"/>
</dbReference>
<dbReference type="Pfam" id="PF16177">
    <property type="entry name" value="ACAS_N"/>
    <property type="match status" value="1"/>
</dbReference>
<dbReference type="InterPro" id="IPR025110">
    <property type="entry name" value="AMP-bd_C"/>
</dbReference>
<evidence type="ECO:0000313" key="11">
    <source>
        <dbReference type="Proteomes" id="UP000660110"/>
    </source>
</evidence>
<dbReference type="AlphaFoldDB" id="A0A917AZQ6"/>
<keyword evidence="11" id="KW-1185">Reference proteome</keyword>
<evidence type="ECO:0000259" key="8">
    <source>
        <dbReference type="Pfam" id="PF13193"/>
    </source>
</evidence>
<evidence type="ECO:0000256" key="4">
    <source>
        <dbReference type="ARBA" id="ARBA00022741"/>
    </source>
</evidence>
<sequence>MSEYEIAWTPTDKGKQSTRLYQWMKSLGYDHYDAFYKKSIQDIEWLWDQASAVLGIEWYKDYSKTLDLSNGIKYPEWFVDGEINVAHNALDKWAEDKVTQDQIALYWEGDNGEKASLTFRELQTEVDAFANGLDDIGIGTGDIVTLYLPMIKETLIAMLAISKVGAVICPTFSGYKADAIATRVSASRSKLLITADGFYRRGKVISMKQEADLAAEQCNDLKHVIVVKRTNQEISWNKERDISFDSLMQNPKPYPTKHTKSNDPFMLIYTSGTTGRPKGVLHTHAGFPIKAAFDAGMAMDVKQDDTFFWYTDMGWMMGPFLVYGGLLNGSSIVMFEGTPDYEEPDRLWRMVDDYQVSHLGISPTLIRSMIKHGTKWIDKHDLSSLRLIGSTGEPWNPEPWKWLFEHVGRSKVPIFNYSGGTEISGGILGNVLVKPIQPVTFNAALPGMDVDVYDEQGKSLSNEVGELVIKQPWVGMTKGFFEDDARYHETYWNRFEDIWVHGDWITVDDEGFYTITGRSDDVLNVAGKRLGPAEVESVLVGHDAVTEAGVIGVPHDVKGEEPVAFIVLNASAQQQESLIDEIKEYVIRKLGKALAPRKIYAVSDLPKTRNAKVMRRAIKSAYLDKPAGDLSALENSHTVEEIQAIGKRELTKK</sequence>
<dbReference type="GO" id="GO:0003987">
    <property type="term" value="F:acetate-CoA ligase activity"/>
    <property type="evidence" value="ECO:0007669"/>
    <property type="project" value="UniProtKB-EC"/>
</dbReference>
<evidence type="ECO:0000256" key="3">
    <source>
        <dbReference type="ARBA" id="ARBA00022598"/>
    </source>
</evidence>
<keyword evidence="3" id="KW-0436">Ligase</keyword>
<dbReference type="RefSeq" id="WP_188375948.1">
    <property type="nucleotide sequence ID" value="NZ_BMEL01000001.1"/>
</dbReference>
<dbReference type="EC" id="6.2.1.1" evidence="2"/>
<accession>A0A917AZQ6</accession>
<dbReference type="InterPro" id="IPR000873">
    <property type="entry name" value="AMP-dep_synth/lig_dom"/>
</dbReference>
<evidence type="ECO:0000256" key="1">
    <source>
        <dbReference type="ARBA" id="ARBA00006432"/>
    </source>
</evidence>
<feature type="domain" description="Acetyl-coenzyme A synthetase N-terminal" evidence="9">
    <location>
        <begin position="32"/>
        <end position="89"/>
    </location>
</feature>
<dbReference type="Proteomes" id="UP000660110">
    <property type="component" value="Unassembled WGS sequence"/>
</dbReference>
<dbReference type="PANTHER" id="PTHR24095">
    <property type="entry name" value="ACETYL-COENZYME A SYNTHETASE"/>
    <property type="match status" value="1"/>
</dbReference>
<keyword evidence="4" id="KW-0547">Nucleotide-binding</keyword>
<dbReference type="GO" id="GO:0005524">
    <property type="term" value="F:ATP binding"/>
    <property type="evidence" value="ECO:0007669"/>
    <property type="project" value="UniProtKB-KW"/>
</dbReference>
<comment type="similarity">
    <text evidence="1">Belongs to the ATP-dependent AMP-binding enzyme family.</text>
</comment>
<dbReference type="InterPro" id="IPR045851">
    <property type="entry name" value="AMP-bd_C_sf"/>
</dbReference>
<dbReference type="SUPFAM" id="SSF56801">
    <property type="entry name" value="Acetyl-CoA synthetase-like"/>
    <property type="match status" value="1"/>
</dbReference>
<protein>
    <recommendedName>
        <fullName evidence="2">acetate--CoA ligase</fullName>
        <ecNumber evidence="2">6.2.1.1</ecNumber>
    </recommendedName>
</protein>
<evidence type="ECO:0000259" key="9">
    <source>
        <dbReference type="Pfam" id="PF16177"/>
    </source>
</evidence>
<dbReference type="Pfam" id="PF00501">
    <property type="entry name" value="AMP-binding"/>
    <property type="match status" value="1"/>
</dbReference>
<dbReference type="Gene3D" id="3.30.300.30">
    <property type="match status" value="1"/>
</dbReference>
<feature type="domain" description="AMP-binding enzyme C-terminal" evidence="8">
    <location>
        <begin position="534"/>
        <end position="612"/>
    </location>
</feature>
<keyword evidence="5" id="KW-0067">ATP-binding</keyword>
<dbReference type="GO" id="GO:0006085">
    <property type="term" value="P:acetyl-CoA biosynthetic process"/>
    <property type="evidence" value="ECO:0007669"/>
    <property type="project" value="TreeGrafter"/>
</dbReference>
<comment type="caution">
    <text evidence="10">The sequence shown here is derived from an EMBL/GenBank/DDBJ whole genome shotgun (WGS) entry which is preliminary data.</text>
</comment>
<dbReference type="InterPro" id="IPR032387">
    <property type="entry name" value="ACAS_N"/>
</dbReference>
<reference evidence="10" key="1">
    <citation type="journal article" date="2014" name="Int. J. Syst. Evol. Microbiol.">
        <title>Complete genome sequence of Corynebacterium casei LMG S-19264T (=DSM 44701T), isolated from a smear-ripened cheese.</title>
        <authorList>
            <consortium name="US DOE Joint Genome Institute (JGI-PGF)"/>
            <person name="Walter F."/>
            <person name="Albersmeier A."/>
            <person name="Kalinowski J."/>
            <person name="Ruckert C."/>
        </authorList>
    </citation>
    <scope>NUCLEOTIDE SEQUENCE</scope>
    <source>
        <strain evidence="10">CGMCC 1.12153</strain>
    </source>
</reference>
<evidence type="ECO:0000256" key="5">
    <source>
        <dbReference type="ARBA" id="ARBA00022840"/>
    </source>
</evidence>
<dbReference type="Gene3D" id="3.40.50.12780">
    <property type="entry name" value="N-terminal domain of ligase-like"/>
    <property type="match status" value="1"/>
</dbReference>
<dbReference type="InterPro" id="IPR042099">
    <property type="entry name" value="ANL_N_sf"/>
</dbReference>
<evidence type="ECO:0000313" key="10">
    <source>
        <dbReference type="EMBL" id="GGF10082.1"/>
    </source>
</evidence>
<name>A0A917AZQ6_HALAA</name>
<proteinExistence type="inferred from homology"/>
<dbReference type="Pfam" id="PF13193">
    <property type="entry name" value="AMP-binding_C"/>
    <property type="match status" value="1"/>
</dbReference>
<keyword evidence="6" id="KW-0007">Acetylation</keyword>
<reference evidence="10" key="2">
    <citation type="submission" date="2020-09" db="EMBL/GenBank/DDBJ databases">
        <authorList>
            <person name="Sun Q."/>
            <person name="Zhou Y."/>
        </authorList>
    </citation>
    <scope>NUCLEOTIDE SEQUENCE</scope>
    <source>
        <strain evidence="10">CGMCC 1.12153</strain>
    </source>
</reference>
<evidence type="ECO:0000259" key="7">
    <source>
        <dbReference type="Pfam" id="PF00501"/>
    </source>
</evidence>
<dbReference type="EMBL" id="BMEL01000001">
    <property type="protein sequence ID" value="GGF10082.1"/>
    <property type="molecule type" value="Genomic_DNA"/>
</dbReference>
<evidence type="ECO:0000256" key="2">
    <source>
        <dbReference type="ARBA" id="ARBA00013275"/>
    </source>
</evidence>
<feature type="domain" description="AMP-dependent synthetase/ligase" evidence="7">
    <location>
        <begin position="97"/>
        <end position="479"/>
    </location>
</feature>